<keyword evidence="1" id="KW-1133">Transmembrane helix</keyword>
<sequence>MRIALSALLKVAAIASLGFWWLWLFIGTAYYYVVQGGSLWASAQSGAGIALTIFVAGMLSCHLSEVLVPVEE</sequence>
<reference evidence="2 3" key="1">
    <citation type="submission" date="2014-06" db="EMBL/GenBank/DDBJ databases">
        <title>Whole Genome Sequences of Three Symbiotic Endozoicomonas Bacteria.</title>
        <authorList>
            <person name="Neave M.J."/>
            <person name="Apprill A."/>
            <person name="Voolstra C.R."/>
        </authorList>
    </citation>
    <scope>NUCLEOTIDE SEQUENCE [LARGE SCALE GENOMIC DNA]</scope>
    <source>
        <strain evidence="2 3">DSM 25634</strain>
    </source>
</reference>
<protein>
    <submittedName>
        <fullName evidence="2">Uncharacterized protein</fullName>
    </submittedName>
</protein>
<keyword evidence="1" id="KW-0472">Membrane</keyword>
<evidence type="ECO:0000256" key="1">
    <source>
        <dbReference type="SAM" id="Phobius"/>
    </source>
</evidence>
<comment type="caution">
    <text evidence="2">The sequence shown here is derived from an EMBL/GenBank/DDBJ whole genome shotgun (WGS) entry which is preliminary data.</text>
</comment>
<dbReference type="OrthoDB" id="6198101at2"/>
<keyword evidence="3" id="KW-1185">Reference proteome</keyword>
<evidence type="ECO:0000313" key="2">
    <source>
        <dbReference type="EMBL" id="KEQ17720.1"/>
    </source>
</evidence>
<gene>
    <name evidence="2" type="ORF">GZ78_08505</name>
</gene>
<accession>A0A081NGZ7</accession>
<dbReference type="Proteomes" id="UP000028073">
    <property type="component" value="Unassembled WGS sequence"/>
</dbReference>
<keyword evidence="1" id="KW-0812">Transmembrane</keyword>
<proteinExistence type="predicted"/>
<organism evidence="2 3">
    <name type="scientific">Endozoicomonas numazuensis</name>
    <dbReference type="NCBI Taxonomy" id="1137799"/>
    <lineage>
        <taxon>Bacteria</taxon>
        <taxon>Pseudomonadati</taxon>
        <taxon>Pseudomonadota</taxon>
        <taxon>Gammaproteobacteria</taxon>
        <taxon>Oceanospirillales</taxon>
        <taxon>Endozoicomonadaceae</taxon>
        <taxon>Endozoicomonas</taxon>
    </lineage>
</organism>
<dbReference type="AlphaFoldDB" id="A0A081NGZ7"/>
<dbReference type="RefSeq" id="WP_034834570.1">
    <property type="nucleotide sequence ID" value="NZ_JOKH01000002.1"/>
</dbReference>
<evidence type="ECO:0000313" key="3">
    <source>
        <dbReference type="Proteomes" id="UP000028073"/>
    </source>
</evidence>
<name>A0A081NGZ7_9GAMM</name>
<feature type="transmembrane region" description="Helical" evidence="1">
    <location>
        <begin position="7"/>
        <end position="33"/>
    </location>
</feature>
<dbReference type="EMBL" id="JOKH01000002">
    <property type="protein sequence ID" value="KEQ17720.1"/>
    <property type="molecule type" value="Genomic_DNA"/>
</dbReference>